<accession>A0ABV7WLL1</accession>
<protein>
    <submittedName>
        <fullName evidence="12">Vitamin K epoxide reductase family protein</fullName>
    </submittedName>
</protein>
<evidence type="ECO:0000313" key="13">
    <source>
        <dbReference type="Proteomes" id="UP001595685"/>
    </source>
</evidence>
<proteinExistence type="inferred from homology"/>
<comment type="caution">
    <text evidence="12">The sequence shown here is derived from an EMBL/GenBank/DDBJ whole genome shotgun (WGS) entry which is preliminary data.</text>
</comment>
<feature type="transmembrane region" description="Helical" evidence="10">
    <location>
        <begin position="121"/>
        <end position="141"/>
    </location>
</feature>
<keyword evidence="13" id="KW-1185">Reference proteome</keyword>
<evidence type="ECO:0000313" key="12">
    <source>
        <dbReference type="EMBL" id="MFC3690545.1"/>
    </source>
</evidence>
<keyword evidence="4" id="KW-0874">Quinone</keyword>
<dbReference type="InterPro" id="IPR038354">
    <property type="entry name" value="VKOR_sf"/>
</dbReference>
<keyword evidence="6" id="KW-0560">Oxidoreductase</keyword>
<comment type="similarity">
    <text evidence="2">Belongs to the VKOR family.</text>
</comment>
<gene>
    <name evidence="12" type="ORF">ACFOLH_19540</name>
</gene>
<evidence type="ECO:0000256" key="6">
    <source>
        <dbReference type="ARBA" id="ARBA00023002"/>
    </source>
</evidence>
<keyword evidence="3 10" id="KW-0812">Transmembrane</keyword>
<evidence type="ECO:0000256" key="7">
    <source>
        <dbReference type="ARBA" id="ARBA00023136"/>
    </source>
</evidence>
<dbReference type="RefSeq" id="WP_340295913.1">
    <property type="nucleotide sequence ID" value="NZ_JBBEOI010000344.1"/>
</dbReference>
<feature type="transmembrane region" description="Helical" evidence="10">
    <location>
        <begin position="156"/>
        <end position="178"/>
    </location>
</feature>
<evidence type="ECO:0000259" key="11">
    <source>
        <dbReference type="SMART" id="SM00756"/>
    </source>
</evidence>
<evidence type="ECO:0000256" key="1">
    <source>
        <dbReference type="ARBA" id="ARBA00004141"/>
    </source>
</evidence>
<dbReference type="CDD" id="cd12922">
    <property type="entry name" value="VKOR_5"/>
    <property type="match status" value="1"/>
</dbReference>
<keyword evidence="7 10" id="KW-0472">Membrane</keyword>
<keyword evidence="5 10" id="KW-1133">Transmembrane helix</keyword>
<organism evidence="12 13">
    <name type="scientific">Aquipuribacter hungaricus</name>
    <dbReference type="NCBI Taxonomy" id="545624"/>
    <lineage>
        <taxon>Bacteria</taxon>
        <taxon>Bacillati</taxon>
        <taxon>Actinomycetota</taxon>
        <taxon>Actinomycetes</taxon>
        <taxon>Micrococcales</taxon>
        <taxon>Intrasporangiaceae</taxon>
        <taxon>Aquipuribacter</taxon>
    </lineage>
</organism>
<reference evidence="13" key="1">
    <citation type="journal article" date="2019" name="Int. J. Syst. Evol. Microbiol.">
        <title>The Global Catalogue of Microorganisms (GCM) 10K type strain sequencing project: providing services to taxonomists for standard genome sequencing and annotation.</title>
        <authorList>
            <consortium name="The Broad Institute Genomics Platform"/>
            <consortium name="The Broad Institute Genome Sequencing Center for Infectious Disease"/>
            <person name="Wu L."/>
            <person name="Ma J."/>
        </authorList>
    </citation>
    <scope>NUCLEOTIDE SEQUENCE [LARGE SCALE GENOMIC DNA]</scope>
    <source>
        <strain evidence="13">NCAIM B.02333</strain>
    </source>
</reference>
<evidence type="ECO:0000256" key="9">
    <source>
        <dbReference type="ARBA" id="ARBA00023284"/>
    </source>
</evidence>
<keyword evidence="8" id="KW-1015">Disulfide bond</keyword>
<evidence type="ECO:0000256" key="10">
    <source>
        <dbReference type="SAM" id="Phobius"/>
    </source>
</evidence>
<dbReference type="Pfam" id="PF07884">
    <property type="entry name" value="VKOR"/>
    <property type="match status" value="1"/>
</dbReference>
<dbReference type="InterPro" id="IPR041714">
    <property type="entry name" value="VKOR_Actinobacteria"/>
</dbReference>
<evidence type="ECO:0000256" key="2">
    <source>
        <dbReference type="ARBA" id="ARBA00006214"/>
    </source>
</evidence>
<comment type="subcellular location">
    <subcellularLocation>
        <location evidence="1">Membrane</location>
        <topology evidence="1">Multi-pass membrane protein</topology>
    </subcellularLocation>
</comment>
<feature type="transmembrane region" description="Helical" evidence="10">
    <location>
        <begin position="96"/>
        <end position="114"/>
    </location>
</feature>
<evidence type="ECO:0000256" key="3">
    <source>
        <dbReference type="ARBA" id="ARBA00022692"/>
    </source>
</evidence>
<sequence length="223" mass="23647">MPHSPVEQDQVAATRTVTGRDAPRAGGGIAAPRHLSVLLFLGGLTGLLAATVLLVEKVALLADPDYVPSCSINPVLSCGSVMVTPQAEAFGFPNPLLGVVGFAVVTTVGAALLAGATFRGWFWAGLQTGVTAGVLFVHWLIAQSLYVIEALCPYCMVVWAVTIPLFLYTTLHTVTAFVRPRGPAGRGVATLREYHGVVLTAWYLLVAAAIAVKFWTFWQTLLT</sequence>
<evidence type="ECO:0000256" key="4">
    <source>
        <dbReference type="ARBA" id="ARBA00022719"/>
    </source>
</evidence>
<feature type="domain" description="Vitamin K epoxide reductase" evidence="11">
    <location>
        <begin position="32"/>
        <end position="173"/>
    </location>
</feature>
<feature type="transmembrane region" description="Helical" evidence="10">
    <location>
        <begin position="35"/>
        <end position="55"/>
    </location>
</feature>
<evidence type="ECO:0000256" key="5">
    <source>
        <dbReference type="ARBA" id="ARBA00022989"/>
    </source>
</evidence>
<dbReference type="SMART" id="SM00756">
    <property type="entry name" value="VKc"/>
    <property type="match status" value="1"/>
</dbReference>
<keyword evidence="9" id="KW-0676">Redox-active center</keyword>
<dbReference type="InterPro" id="IPR012932">
    <property type="entry name" value="VKOR"/>
</dbReference>
<dbReference type="Proteomes" id="UP001595685">
    <property type="component" value="Unassembled WGS sequence"/>
</dbReference>
<feature type="transmembrane region" description="Helical" evidence="10">
    <location>
        <begin position="199"/>
        <end position="218"/>
    </location>
</feature>
<name>A0ABV7WLL1_9MICO</name>
<evidence type="ECO:0000256" key="8">
    <source>
        <dbReference type="ARBA" id="ARBA00023157"/>
    </source>
</evidence>
<dbReference type="Gene3D" id="1.20.1440.130">
    <property type="entry name" value="VKOR domain"/>
    <property type="match status" value="1"/>
</dbReference>
<dbReference type="EMBL" id="JBHRWW010000033">
    <property type="protein sequence ID" value="MFC3690545.1"/>
    <property type="molecule type" value="Genomic_DNA"/>
</dbReference>